<comment type="caution">
    <text evidence="1">The sequence shown here is derived from an EMBL/GenBank/DDBJ whole genome shotgun (WGS) entry which is preliminary data.</text>
</comment>
<protein>
    <submittedName>
        <fullName evidence="1">Uncharacterized protein</fullName>
    </submittedName>
</protein>
<gene>
    <name evidence="1" type="ORF">Goshw_003702</name>
</gene>
<proteinExistence type="predicted"/>
<accession>A0A7J9M9F9</accession>
<reference evidence="1 2" key="1">
    <citation type="journal article" date="2019" name="Genome Biol. Evol.">
        <title>Insights into the evolution of the New World diploid cottons (Gossypium, subgenus Houzingenia) based on genome sequencing.</title>
        <authorList>
            <person name="Grover C.E."/>
            <person name="Arick M.A. 2nd"/>
            <person name="Thrash A."/>
            <person name="Conover J.L."/>
            <person name="Sanders W.S."/>
            <person name="Peterson D.G."/>
            <person name="Frelichowski J.E."/>
            <person name="Scheffler J.A."/>
            <person name="Scheffler B.E."/>
            <person name="Wendel J.F."/>
        </authorList>
    </citation>
    <scope>NUCLEOTIDE SEQUENCE [LARGE SCALE GENOMIC DNA]</scope>
    <source>
        <strain evidence="1">1</strain>
        <tissue evidence="1">Leaf</tissue>
    </source>
</reference>
<dbReference type="EMBL" id="JABFAF010000010">
    <property type="protein sequence ID" value="MBA0867755.1"/>
    <property type="molecule type" value="Genomic_DNA"/>
</dbReference>
<dbReference type="AlphaFoldDB" id="A0A7J9M9F9"/>
<sequence>MVARNSIGKVLVLCVTLKKEIASSFAVEARDVGFQTDEEDAEYGYLWKHLCSPQGTGVEKNEIEEMRVVASSQILTGVF</sequence>
<evidence type="ECO:0000313" key="1">
    <source>
        <dbReference type="EMBL" id="MBA0867755.1"/>
    </source>
</evidence>
<dbReference type="Proteomes" id="UP000593576">
    <property type="component" value="Unassembled WGS sequence"/>
</dbReference>
<evidence type="ECO:0000313" key="2">
    <source>
        <dbReference type="Proteomes" id="UP000593576"/>
    </source>
</evidence>
<organism evidence="1 2">
    <name type="scientific">Gossypium schwendimanii</name>
    <name type="common">Cotton</name>
    <dbReference type="NCBI Taxonomy" id="34291"/>
    <lineage>
        <taxon>Eukaryota</taxon>
        <taxon>Viridiplantae</taxon>
        <taxon>Streptophyta</taxon>
        <taxon>Embryophyta</taxon>
        <taxon>Tracheophyta</taxon>
        <taxon>Spermatophyta</taxon>
        <taxon>Magnoliopsida</taxon>
        <taxon>eudicotyledons</taxon>
        <taxon>Gunneridae</taxon>
        <taxon>Pentapetalae</taxon>
        <taxon>rosids</taxon>
        <taxon>malvids</taxon>
        <taxon>Malvales</taxon>
        <taxon>Malvaceae</taxon>
        <taxon>Malvoideae</taxon>
        <taxon>Gossypium</taxon>
    </lineage>
</organism>
<keyword evidence="2" id="KW-1185">Reference proteome</keyword>
<name>A0A7J9M9F9_GOSSC</name>